<evidence type="ECO:0008006" key="4">
    <source>
        <dbReference type="Google" id="ProtNLM"/>
    </source>
</evidence>
<dbReference type="Proteomes" id="UP000470082">
    <property type="component" value="Unassembled WGS sequence"/>
</dbReference>
<gene>
    <name evidence="2" type="ORF">FYJ50_07125</name>
</gene>
<dbReference type="EMBL" id="VUMM01000014">
    <property type="protein sequence ID" value="MSS01868.1"/>
    <property type="molecule type" value="Genomic_DNA"/>
</dbReference>
<evidence type="ECO:0000313" key="3">
    <source>
        <dbReference type="Proteomes" id="UP000470082"/>
    </source>
</evidence>
<evidence type="ECO:0000256" key="1">
    <source>
        <dbReference type="SAM" id="MobiDB-lite"/>
    </source>
</evidence>
<comment type="caution">
    <text evidence="2">The sequence shown here is derived from an EMBL/GenBank/DDBJ whole genome shotgun (WGS) entry which is preliminary data.</text>
</comment>
<feature type="region of interest" description="Disordered" evidence="1">
    <location>
        <begin position="1"/>
        <end position="20"/>
    </location>
</feature>
<sequence>MKMEKGVNFTTPTAKGPDTEGITVDGNGFVYLASECDNSDKGVNYNVILKADPNAQGTSQNAMQQWDLTSSLPSVSANMGIEAVEWVSNSKVAGKLFDQNTNKVFDPSNYPNEVADIDSKLDGPLHWITIYMKINYG</sequence>
<organism evidence="2 3">
    <name type="scientific">Floccifex porci</name>
    <dbReference type="NCBI Taxonomy" id="2606629"/>
    <lineage>
        <taxon>Bacteria</taxon>
        <taxon>Bacillati</taxon>
        <taxon>Bacillota</taxon>
        <taxon>Erysipelotrichia</taxon>
        <taxon>Erysipelotrichales</taxon>
        <taxon>Erysipelotrichaceae</taxon>
        <taxon>Floccifex</taxon>
    </lineage>
</organism>
<proteinExistence type="predicted"/>
<name>A0A7X2N4G5_9FIRM</name>
<accession>A0A7X2N4G5</accession>
<keyword evidence="3" id="KW-1185">Reference proteome</keyword>
<protein>
    <recommendedName>
        <fullName evidence="4">Phytase-like domain-containing protein</fullName>
    </recommendedName>
</protein>
<dbReference type="RefSeq" id="WP_154460546.1">
    <property type="nucleotide sequence ID" value="NZ_VUMM01000014.1"/>
</dbReference>
<evidence type="ECO:0000313" key="2">
    <source>
        <dbReference type="EMBL" id="MSS01868.1"/>
    </source>
</evidence>
<reference evidence="2 3" key="1">
    <citation type="submission" date="2019-08" db="EMBL/GenBank/DDBJ databases">
        <title>In-depth cultivation of the pig gut microbiome towards novel bacterial diversity and tailored functional studies.</title>
        <authorList>
            <person name="Wylensek D."/>
            <person name="Hitch T.C.A."/>
            <person name="Clavel T."/>
        </authorList>
    </citation>
    <scope>NUCLEOTIDE SEQUENCE [LARGE SCALE GENOMIC DNA]</scope>
    <source>
        <strain evidence="2 3">LKV-178-WT-2G</strain>
    </source>
</reference>
<dbReference type="AlphaFoldDB" id="A0A7X2N4G5"/>